<reference evidence="3" key="1">
    <citation type="submission" date="2016-10" db="EMBL/GenBank/DDBJ databases">
        <authorList>
            <person name="Varghese N."/>
            <person name="Submissions S."/>
        </authorList>
    </citation>
    <scope>NUCLEOTIDE SEQUENCE [LARGE SCALE GENOMIC DNA]</scope>
    <source>
        <strain evidence="3">DSM 17724</strain>
    </source>
</reference>
<dbReference type="EMBL" id="FOIU01000005">
    <property type="protein sequence ID" value="SEW49228.1"/>
    <property type="molecule type" value="Genomic_DNA"/>
</dbReference>
<accession>A0A1I0S386</accession>
<dbReference type="RefSeq" id="WP_228404935.1">
    <property type="nucleotide sequence ID" value="NZ_FOIU01000005.1"/>
</dbReference>
<feature type="signal peptide" evidence="1">
    <location>
        <begin position="1"/>
        <end position="19"/>
    </location>
</feature>
<keyword evidence="1" id="KW-0732">Signal</keyword>
<evidence type="ECO:0000313" key="2">
    <source>
        <dbReference type="EMBL" id="SEW49228.1"/>
    </source>
</evidence>
<protein>
    <submittedName>
        <fullName evidence="2">Uncharacterized protein</fullName>
    </submittedName>
</protein>
<evidence type="ECO:0000313" key="3">
    <source>
        <dbReference type="Proteomes" id="UP000199469"/>
    </source>
</evidence>
<dbReference type="Proteomes" id="UP000199469">
    <property type="component" value="Unassembled WGS sequence"/>
</dbReference>
<feature type="chain" id="PRO_5011583159" evidence="1">
    <location>
        <begin position="20"/>
        <end position="451"/>
    </location>
</feature>
<sequence length="451" mass="47800">MTKKFTTGFAMIASTLLFSQVGIGTPTPQATLDVTGMPTNTTKLDGIIAPRLTGVQLRGKTYTTAQTGALVYVTAADTAPANQTIDVTATGYYYFNGTKWVATTKDTNIYNSDGALTDYRKLNFNGKSLSFEGNEQQTNFSDDGLRQIGLTDYAMIQVNSADVNANGLSTNLTLHTFADNYAEISTSGDSNGLMITANGNVNPSVLEFRTSPGGGLPSQQRLYITGDGSIGINTDNPTEKFDNNGGNTRLRYLPANGATNAISTTPDGSPSSSQDQTFTATRTVVADANGVLGYVNGLPSEAGTQKVLVNANVSGTQNVSGGTSVVGQFTVENIDLMNAWTSNVFTVPSGAGGLYMINMQTSNNHVVPDNSATSWFVMAYFQKSTDGGANWNIILRDTRSNMSSTTVDNGNALLWTGTLNAGDKIRPMFLCTATTNNTMVHGSLSITRIFQ</sequence>
<keyword evidence="3" id="KW-1185">Reference proteome</keyword>
<dbReference type="STRING" id="356305.SAMN05421841_4055"/>
<gene>
    <name evidence="2" type="ORF">SAMN05421841_4055</name>
</gene>
<dbReference type="AlphaFoldDB" id="A0A1I0S386"/>
<proteinExistence type="predicted"/>
<organism evidence="2 3">
    <name type="scientific">Chryseobacterium wanjuense</name>
    <dbReference type="NCBI Taxonomy" id="356305"/>
    <lineage>
        <taxon>Bacteria</taxon>
        <taxon>Pseudomonadati</taxon>
        <taxon>Bacteroidota</taxon>
        <taxon>Flavobacteriia</taxon>
        <taxon>Flavobacteriales</taxon>
        <taxon>Weeksellaceae</taxon>
        <taxon>Chryseobacterium group</taxon>
        <taxon>Chryseobacterium</taxon>
    </lineage>
</organism>
<name>A0A1I0S386_9FLAO</name>
<evidence type="ECO:0000256" key="1">
    <source>
        <dbReference type="SAM" id="SignalP"/>
    </source>
</evidence>